<feature type="region of interest" description="Disordered" evidence="1">
    <location>
        <begin position="73"/>
        <end position="158"/>
    </location>
</feature>
<feature type="compositionally biased region" description="Low complexity" evidence="1">
    <location>
        <begin position="145"/>
        <end position="158"/>
    </location>
</feature>
<dbReference type="EMBL" id="JAADJZ010000002">
    <property type="protein sequence ID" value="KAF2877219.1"/>
    <property type="molecule type" value="Genomic_DNA"/>
</dbReference>
<evidence type="ECO:0000313" key="5">
    <source>
        <dbReference type="Proteomes" id="UP000481861"/>
    </source>
</evidence>
<proteinExistence type="predicted"/>
<feature type="signal peptide" evidence="2">
    <location>
        <begin position="1"/>
        <end position="17"/>
    </location>
</feature>
<evidence type="ECO:0000256" key="1">
    <source>
        <dbReference type="SAM" id="MobiDB-lite"/>
    </source>
</evidence>
<keyword evidence="2" id="KW-0732">Signal</keyword>
<dbReference type="PRINTS" id="PR01217">
    <property type="entry name" value="PRICHEXTENSN"/>
</dbReference>
<organism evidence="4 5">
    <name type="scientific">Massariosphaeria phaeospora</name>
    <dbReference type="NCBI Taxonomy" id="100035"/>
    <lineage>
        <taxon>Eukaryota</taxon>
        <taxon>Fungi</taxon>
        <taxon>Dikarya</taxon>
        <taxon>Ascomycota</taxon>
        <taxon>Pezizomycotina</taxon>
        <taxon>Dothideomycetes</taxon>
        <taxon>Pleosporomycetidae</taxon>
        <taxon>Pleosporales</taxon>
        <taxon>Pleosporales incertae sedis</taxon>
        <taxon>Massariosphaeria</taxon>
    </lineage>
</organism>
<feature type="compositionally biased region" description="Low complexity" evidence="1">
    <location>
        <begin position="73"/>
        <end position="99"/>
    </location>
</feature>
<dbReference type="InterPro" id="IPR003609">
    <property type="entry name" value="Pan_app"/>
</dbReference>
<evidence type="ECO:0000313" key="4">
    <source>
        <dbReference type="EMBL" id="KAF2877219.1"/>
    </source>
</evidence>
<feature type="compositionally biased region" description="Pro residues" evidence="1">
    <location>
        <begin position="100"/>
        <end position="144"/>
    </location>
</feature>
<keyword evidence="5" id="KW-1185">Reference proteome</keyword>
<comment type="caution">
    <text evidence="4">The sequence shown here is derived from an EMBL/GenBank/DDBJ whole genome shotgun (WGS) entry which is preliminary data.</text>
</comment>
<feature type="domain" description="Apple" evidence="3">
    <location>
        <begin position="159"/>
        <end position="231"/>
    </location>
</feature>
<sequence>MKTSLLLAAVLAASARGGVIDPRQRRPTSRPADPVGVPDVGACGLDAFIGHTSEALLFCSSILRSGTAIRTSTATTSETTTTQTTVFTTLYPPSTRPTSTPRPPTSTPRPPTSTPKPPPSSTPKPPPSSTPAPPSSTPRPPPSSTQPSASPTPTASPSCGIVGYTKSTAAYYFDSSGTKNSFAACSSACKADTKCKSFGYGEANCMLFDVPAADNTQYNPMSPYTFYDQACPSELPVRKRQINISLDLGASGITSACSCLITSAPAGTTRTTTVTSGVRVTTTNTVTRTVSLLPDRR</sequence>
<evidence type="ECO:0000259" key="3">
    <source>
        <dbReference type="PROSITE" id="PS50948"/>
    </source>
</evidence>
<dbReference type="AlphaFoldDB" id="A0A7C8MGV4"/>
<dbReference type="Proteomes" id="UP000481861">
    <property type="component" value="Unassembled WGS sequence"/>
</dbReference>
<gene>
    <name evidence="4" type="ORF">BDV95DRAFT_601634</name>
</gene>
<reference evidence="4 5" key="1">
    <citation type="submission" date="2020-01" db="EMBL/GenBank/DDBJ databases">
        <authorList>
            <consortium name="DOE Joint Genome Institute"/>
            <person name="Haridas S."/>
            <person name="Albert R."/>
            <person name="Binder M."/>
            <person name="Bloem J."/>
            <person name="Labutti K."/>
            <person name="Salamov A."/>
            <person name="Andreopoulos B."/>
            <person name="Baker S.E."/>
            <person name="Barry K."/>
            <person name="Bills G."/>
            <person name="Bluhm B.H."/>
            <person name="Cannon C."/>
            <person name="Castanera R."/>
            <person name="Culley D.E."/>
            <person name="Daum C."/>
            <person name="Ezra D."/>
            <person name="Gonzalez J.B."/>
            <person name="Henrissat B."/>
            <person name="Kuo A."/>
            <person name="Liang C."/>
            <person name="Lipzen A."/>
            <person name="Lutzoni F."/>
            <person name="Magnuson J."/>
            <person name="Mondo S."/>
            <person name="Nolan M."/>
            <person name="Ohm R."/>
            <person name="Pangilinan J."/>
            <person name="Park H.-J.H."/>
            <person name="Ramirez L."/>
            <person name="Alfaro M."/>
            <person name="Sun H."/>
            <person name="Tritt A."/>
            <person name="Yoshinaga Y."/>
            <person name="Zwiers L.-H.L."/>
            <person name="Turgeon B.G."/>
            <person name="Goodwin S.B."/>
            <person name="Spatafora J.W."/>
            <person name="Crous P.W."/>
            <person name="Grigoriev I.V."/>
        </authorList>
    </citation>
    <scope>NUCLEOTIDE SEQUENCE [LARGE SCALE GENOMIC DNA]</scope>
    <source>
        <strain evidence="4 5">CBS 611.86</strain>
    </source>
</reference>
<dbReference type="OrthoDB" id="3556996at2759"/>
<feature type="chain" id="PRO_5028866668" description="Apple domain-containing protein" evidence="2">
    <location>
        <begin position="18"/>
        <end position="297"/>
    </location>
</feature>
<accession>A0A7C8MGV4</accession>
<name>A0A7C8MGV4_9PLEO</name>
<dbReference type="PROSITE" id="PS50948">
    <property type="entry name" value="PAN"/>
    <property type="match status" value="1"/>
</dbReference>
<protein>
    <recommendedName>
        <fullName evidence="3">Apple domain-containing protein</fullName>
    </recommendedName>
</protein>
<evidence type="ECO:0000256" key="2">
    <source>
        <dbReference type="SAM" id="SignalP"/>
    </source>
</evidence>